<dbReference type="PROSITE" id="PS51319">
    <property type="entry name" value="TFIIS_N"/>
    <property type="match status" value="1"/>
</dbReference>
<accession>A0AAD5QA79</accession>
<name>A0AAD5QA79_PYTIN</name>
<proteinExistence type="predicted"/>
<dbReference type="PANTHER" id="PTHR47210">
    <property type="entry name" value="MEDIATOR OF RNA POLYMERASE II TRANSCRIPTION SUBUNIT 26C-RELATED"/>
    <property type="match status" value="1"/>
</dbReference>
<dbReference type="SMART" id="SM00509">
    <property type="entry name" value="TFS2N"/>
    <property type="match status" value="1"/>
</dbReference>
<feature type="domain" description="TFIIS N-terminal" evidence="5">
    <location>
        <begin position="481"/>
        <end position="559"/>
    </location>
</feature>
<dbReference type="PANTHER" id="PTHR47210:SF1">
    <property type="entry name" value="MEDIATOR OF RNA POLYMERASE II TRANSCRIPTION SUBUNIT 26C-RELATED"/>
    <property type="match status" value="1"/>
</dbReference>
<evidence type="ECO:0000256" key="4">
    <source>
        <dbReference type="SAM" id="MobiDB-lite"/>
    </source>
</evidence>
<dbReference type="InterPro" id="IPR035441">
    <property type="entry name" value="TFIIS/LEDGF_dom_sf"/>
</dbReference>
<sequence>MATMYTKMTATGSSVITTPRTISKELEGKITAVITALVTKHDIAQLGTKFVREQVEKEVKVNLAKHKELLKRLLLQEIRRFKTEKAAKRVTPQPWKIKTRYASATKGLHCVFKLLREDLPRETSVHLDAMQSLYDLQLVERGEITRIARTYARLLGSMYLHGIQQHASEDEWPAAGTVPTPQQVVSMVAAVYSVERLGISHPRRMELFDFLRTQKYTATDYFGWDPAKGAPQSNADGSAYRHMANALLQCWYAQSLQVSLGCTVFQLLQGIVDFYPYKSAGDVSATEYRDQVHLVTTLVLVLTRFGALKCEPELLPHEYYFLRQHLVVHIVRQDVALVSEILRALRCFDGSSNLVSVRRGMALIMLSQQQDGSWQSSPTGDTVAATERYHSTMNSIVALCEPRSLGFAPSMPELLPLLQLHANAELPAAVVEDERMRRQHESASSSSSQPPPESGQSEESKPPVAPSQAAATEAPASDDLETQVRFLQGMLEQDGGNVKQASAALAMHVLTTLSEMALTVEILKSTGIGRVINKLRKHSSEPVAAAATQLIAKWKKALL</sequence>
<keyword evidence="7" id="KW-1185">Reference proteome</keyword>
<protein>
    <recommendedName>
        <fullName evidence="5">TFIIS N-terminal domain-containing protein</fullName>
    </recommendedName>
</protein>
<evidence type="ECO:0000313" key="7">
    <source>
        <dbReference type="Proteomes" id="UP001209570"/>
    </source>
</evidence>
<dbReference type="Proteomes" id="UP001209570">
    <property type="component" value="Unassembled WGS sequence"/>
</dbReference>
<dbReference type="CDD" id="cd00183">
    <property type="entry name" value="TFIIS_I"/>
    <property type="match status" value="1"/>
</dbReference>
<evidence type="ECO:0000256" key="2">
    <source>
        <dbReference type="ARBA" id="ARBA00023242"/>
    </source>
</evidence>
<evidence type="ECO:0000256" key="1">
    <source>
        <dbReference type="ARBA" id="ARBA00004123"/>
    </source>
</evidence>
<evidence type="ECO:0000259" key="5">
    <source>
        <dbReference type="PROSITE" id="PS51319"/>
    </source>
</evidence>
<reference evidence="6" key="1">
    <citation type="submission" date="2021-12" db="EMBL/GenBank/DDBJ databases">
        <title>Prjna785345.</title>
        <authorList>
            <person name="Rujirawat T."/>
            <person name="Krajaejun T."/>
        </authorList>
    </citation>
    <scope>NUCLEOTIDE SEQUENCE</scope>
    <source>
        <strain evidence="6">Pi057C3</strain>
    </source>
</reference>
<organism evidence="6 7">
    <name type="scientific">Pythium insidiosum</name>
    <name type="common">Pythiosis disease agent</name>
    <dbReference type="NCBI Taxonomy" id="114742"/>
    <lineage>
        <taxon>Eukaryota</taxon>
        <taxon>Sar</taxon>
        <taxon>Stramenopiles</taxon>
        <taxon>Oomycota</taxon>
        <taxon>Peronosporomycetes</taxon>
        <taxon>Pythiales</taxon>
        <taxon>Pythiaceae</taxon>
        <taxon>Pythium</taxon>
    </lineage>
</organism>
<dbReference type="InterPro" id="IPR017923">
    <property type="entry name" value="TFIIS_N"/>
</dbReference>
<dbReference type="Gene3D" id="1.20.930.10">
    <property type="entry name" value="Conserved domain common to transcription factors TFIIS, elongin A, CRSP70"/>
    <property type="match status" value="1"/>
</dbReference>
<dbReference type="GO" id="GO:0005634">
    <property type="term" value="C:nucleus"/>
    <property type="evidence" value="ECO:0007669"/>
    <property type="project" value="UniProtKB-SubCell"/>
</dbReference>
<comment type="caution">
    <text evidence="6">The sequence shown here is derived from an EMBL/GenBank/DDBJ whole genome shotgun (WGS) entry which is preliminary data.</text>
</comment>
<gene>
    <name evidence="6" type="ORF">P43SY_003788</name>
</gene>
<evidence type="ECO:0000313" key="6">
    <source>
        <dbReference type="EMBL" id="KAJ0403676.1"/>
    </source>
</evidence>
<dbReference type="AlphaFoldDB" id="A0AAD5QA79"/>
<comment type="subcellular location">
    <subcellularLocation>
        <location evidence="1 3">Nucleus</location>
    </subcellularLocation>
</comment>
<evidence type="ECO:0000256" key="3">
    <source>
        <dbReference type="PROSITE-ProRule" id="PRU00649"/>
    </source>
</evidence>
<keyword evidence="2 3" id="KW-0539">Nucleus</keyword>
<feature type="compositionally biased region" description="Low complexity" evidence="4">
    <location>
        <begin position="466"/>
        <end position="475"/>
    </location>
</feature>
<dbReference type="SUPFAM" id="SSF47676">
    <property type="entry name" value="Conserved domain common to transcription factors TFIIS, elongin A, CRSP70"/>
    <property type="match status" value="1"/>
</dbReference>
<dbReference type="InterPro" id="IPR044790">
    <property type="entry name" value="MD26C-like"/>
</dbReference>
<dbReference type="Pfam" id="PF08711">
    <property type="entry name" value="Med26"/>
    <property type="match status" value="1"/>
</dbReference>
<dbReference type="EMBL" id="JAKCXM010000077">
    <property type="protein sequence ID" value="KAJ0403676.1"/>
    <property type="molecule type" value="Genomic_DNA"/>
</dbReference>
<feature type="region of interest" description="Disordered" evidence="4">
    <location>
        <begin position="433"/>
        <end position="478"/>
    </location>
</feature>
<dbReference type="InterPro" id="IPR003617">
    <property type="entry name" value="TFIIS/CRSP70_N_sub"/>
</dbReference>